<dbReference type="PROSITE" id="PS00600">
    <property type="entry name" value="AA_TRANSFER_CLASS_3"/>
    <property type="match status" value="1"/>
</dbReference>
<dbReference type="InterPro" id="IPR015421">
    <property type="entry name" value="PyrdxlP-dep_Trfase_major"/>
</dbReference>
<dbReference type="PIRSF" id="PIRSF000521">
    <property type="entry name" value="Transaminase_4ab_Lys_Orn"/>
    <property type="match status" value="1"/>
</dbReference>
<feature type="non-terminal residue" evidence="7">
    <location>
        <position position="1"/>
    </location>
</feature>
<dbReference type="AlphaFoldDB" id="A0A972VVC5"/>
<dbReference type="Gene3D" id="3.40.640.10">
    <property type="entry name" value="Type I PLP-dependent aspartate aminotransferase-like (Major domain)"/>
    <property type="match status" value="1"/>
</dbReference>
<dbReference type="InterPro" id="IPR015422">
    <property type="entry name" value="PyrdxlP-dep_Trfase_small"/>
</dbReference>
<dbReference type="PANTHER" id="PTHR43094">
    <property type="entry name" value="AMINOTRANSFERASE"/>
    <property type="match status" value="1"/>
</dbReference>
<dbReference type="NCBIfam" id="NF005682">
    <property type="entry name" value="PRK07480.1"/>
    <property type="match status" value="1"/>
</dbReference>
<comment type="caution">
    <text evidence="7">The sequence shown here is derived from an EMBL/GenBank/DDBJ whole genome shotgun (WGS) entry which is preliminary data.</text>
</comment>
<dbReference type="InterPro" id="IPR015424">
    <property type="entry name" value="PyrdxlP-dep_Trfase"/>
</dbReference>
<comment type="similarity">
    <text evidence="2 6">Belongs to the class-III pyridoxal-phosphate-dependent aminotransferase family.</text>
</comment>
<dbReference type="InterPro" id="IPR049704">
    <property type="entry name" value="Aminotrans_3_PPA_site"/>
</dbReference>
<evidence type="ECO:0000313" key="7">
    <source>
        <dbReference type="EMBL" id="NQV64433.1"/>
    </source>
</evidence>
<comment type="cofactor">
    <cofactor evidence="1">
        <name>pyridoxal 5'-phosphate</name>
        <dbReference type="ChEBI" id="CHEBI:597326"/>
    </cofactor>
</comment>
<evidence type="ECO:0000256" key="6">
    <source>
        <dbReference type="RuleBase" id="RU003560"/>
    </source>
</evidence>
<dbReference type="EMBL" id="JABMOJ010000129">
    <property type="protein sequence ID" value="NQV64433.1"/>
    <property type="molecule type" value="Genomic_DNA"/>
</dbReference>
<dbReference type="Proteomes" id="UP000754644">
    <property type="component" value="Unassembled WGS sequence"/>
</dbReference>
<keyword evidence="4" id="KW-0808">Transferase</keyword>
<organism evidence="7 8">
    <name type="scientific">SAR86 cluster bacterium</name>
    <dbReference type="NCBI Taxonomy" id="2030880"/>
    <lineage>
        <taxon>Bacteria</taxon>
        <taxon>Pseudomonadati</taxon>
        <taxon>Pseudomonadota</taxon>
        <taxon>Gammaproteobacteria</taxon>
        <taxon>SAR86 cluster</taxon>
    </lineage>
</organism>
<evidence type="ECO:0000313" key="8">
    <source>
        <dbReference type="Proteomes" id="UP000754644"/>
    </source>
</evidence>
<dbReference type="FunFam" id="3.40.640.10:FF:000014">
    <property type="entry name" value="Adenosylmethionine-8-amino-7-oxononanoate aminotransferase, probable"/>
    <property type="match status" value="1"/>
</dbReference>
<protein>
    <submittedName>
        <fullName evidence="7">Aminotransferase class III-fold pyridoxal phosphate-dependent enzyme</fullName>
    </submittedName>
</protein>
<evidence type="ECO:0000256" key="4">
    <source>
        <dbReference type="ARBA" id="ARBA00022679"/>
    </source>
</evidence>
<keyword evidence="5 6" id="KW-0663">Pyridoxal phosphate</keyword>
<gene>
    <name evidence="7" type="ORF">HQ497_03615</name>
</gene>
<proteinExistence type="inferred from homology"/>
<keyword evidence="3 7" id="KW-0032">Aminotransferase</keyword>
<name>A0A972VVC5_9GAMM</name>
<evidence type="ECO:0000256" key="5">
    <source>
        <dbReference type="ARBA" id="ARBA00022898"/>
    </source>
</evidence>
<sequence length="377" mass="41167">RLPYYNSFFNCSNDAAIEMSNALVEIMPDHLNHIFFTNSGSEANDTNIRLVHRYFDALGKPGKKNIIGRHNGYHGSTIAAASLGGMGYMHEQFVGLTYTHHVQQPYWYEECHDMDAEAFGLVAANALAAKIDELGADTVAAFIAEPIQGAGGVIVPPASYWPAVEKICRERDVLIISDEVICGFGRTGQWFGCQTYGFTPDLLTFAKGVTNGYQPLGGVAVSDKIVAVLQSQSVEFSHGFTYSGHPVACAAGLATLEIYKQTDIVGTLSKDLAHYFNERWRQLGDHPIVGEARTQGMLGALELVRDKSSRERLAPDSAASGFCRDRAIDHGLMVRAVKDTMISAPPYVCSKAEIDLLIDRLAKALDETARHYGINEA</sequence>
<dbReference type="InterPro" id="IPR005814">
    <property type="entry name" value="Aminotrans_3"/>
</dbReference>
<dbReference type="Gene3D" id="3.90.1150.10">
    <property type="entry name" value="Aspartate Aminotransferase, domain 1"/>
    <property type="match status" value="1"/>
</dbReference>
<evidence type="ECO:0000256" key="3">
    <source>
        <dbReference type="ARBA" id="ARBA00022576"/>
    </source>
</evidence>
<dbReference type="GO" id="GO:0030170">
    <property type="term" value="F:pyridoxal phosphate binding"/>
    <property type="evidence" value="ECO:0007669"/>
    <property type="project" value="InterPro"/>
</dbReference>
<dbReference type="GO" id="GO:0005829">
    <property type="term" value="C:cytosol"/>
    <property type="evidence" value="ECO:0007669"/>
    <property type="project" value="TreeGrafter"/>
</dbReference>
<dbReference type="PANTHER" id="PTHR43094:SF1">
    <property type="entry name" value="AMINOTRANSFERASE CLASS-III"/>
    <property type="match status" value="1"/>
</dbReference>
<accession>A0A972VVC5</accession>
<dbReference type="SUPFAM" id="SSF53383">
    <property type="entry name" value="PLP-dependent transferases"/>
    <property type="match status" value="1"/>
</dbReference>
<dbReference type="GO" id="GO:0008483">
    <property type="term" value="F:transaminase activity"/>
    <property type="evidence" value="ECO:0007669"/>
    <property type="project" value="UniProtKB-KW"/>
</dbReference>
<evidence type="ECO:0000256" key="1">
    <source>
        <dbReference type="ARBA" id="ARBA00001933"/>
    </source>
</evidence>
<dbReference type="CDD" id="cd00610">
    <property type="entry name" value="OAT_like"/>
    <property type="match status" value="1"/>
</dbReference>
<dbReference type="Pfam" id="PF00202">
    <property type="entry name" value="Aminotran_3"/>
    <property type="match status" value="1"/>
</dbReference>
<reference evidence="7" key="1">
    <citation type="submission" date="2020-05" db="EMBL/GenBank/DDBJ databases">
        <title>Sulfur intermediates as new biogeochemical hubs in an aquatic model microbial ecosystem.</title>
        <authorList>
            <person name="Vigneron A."/>
        </authorList>
    </citation>
    <scope>NUCLEOTIDE SEQUENCE</scope>
    <source>
        <strain evidence="7">Bin.250</strain>
    </source>
</reference>
<evidence type="ECO:0000256" key="2">
    <source>
        <dbReference type="ARBA" id="ARBA00008954"/>
    </source>
</evidence>